<dbReference type="EC" id="3.4.24.-" evidence="11"/>
<feature type="domain" description="PDZ" evidence="13">
    <location>
        <begin position="226"/>
        <end position="257"/>
    </location>
</feature>
<evidence type="ECO:0000256" key="3">
    <source>
        <dbReference type="ARBA" id="ARBA00007931"/>
    </source>
</evidence>
<evidence type="ECO:0000256" key="10">
    <source>
        <dbReference type="ARBA" id="ARBA00023136"/>
    </source>
</evidence>
<comment type="caution">
    <text evidence="14">The sequence shown here is derived from an EMBL/GenBank/DDBJ whole genome shotgun (WGS) entry which is preliminary data.</text>
</comment>
<feature type="transmembrane region" description="Helical" evidence="11">
    <location>
        <begin position="369"/>
        <end position="389"/>
    </location>
</feature>
<organism evidence="14 15">
    <name type="scientific">Portibacter lacus</name>
    <dbReference type="NCBI Taxonomy" id="1099794"/>
    <lineage>
        <taxon>Bacteria</taxon>
        <taxon>Pseudomonadati</taxon>
        <taxon>Bacteroidota</taxon>
        <taxon>Saprospiria</taxon>
        <taxon>Saprospirales</taxon>
        <taxon>Haliscomenobacteraceae</taxon>
        <taxon>Portibacter</taxon>
    </lineage>
</organism>
<feature type="transmembrane region" description="Helical" evidence="11">
    <location>
        <begin position="99"/>
        <end position="121"/>
    </location>
</feature>
<keyword evidence="4" id="KW-0645">Protease</keyword>
<evidence type="ECO:0000256" key="1">
    <source>
        <dbReference type="ARBA" id="ARBA00001947"/>
    </source>
</evidence>
<keyword evidence="11" id="KW-0479">Metal-binding</keyword>
<evidence type="ECO:0000256" key="2">
    <source>
        <dbReference type="ARBA" id="ARBA00004141"/>
    </source>
</evidence>
<evidence type="ECO:0000256" key="8">
    <source>
        <dbReference type="ARBA" id="ARBA00022989"/>
    </source>
</evidence>
<dbReference type="CDD" id="cd06163">
    <property type="entry name" value="S2P-M50_PDZ_RseP-like"/>
    <property type="match status" value="2"/>
</dbReference>
<evidence type="ECO:0000256" key="5">
    <source>
        <dbReference type="ARBA" id="ARBA00022692"/>
    </source>
</evidence>
<dbReference type="InterPro" id="IPR008915">
    <property type="entry name" value="Peptidase_M50"/>
</dbReference>
<dbReference type="Proteomes" id="UP001156666">
    <property type="component" value="Unassembled WGS sequence"/>
</dbReference>
<keyword evidence="5 11" id="KW-0812">Transmembrane</keyword>
<evidence type="ECO:0000256" key="9">
    <source>
        <dbReference type="ARBA" id="ARBA00023049"/>
    </source>
</evidence>
<evidence type="ECO:0000256" key="6">
    <source>
        <dbReference type="ARBA" id="ARBA00022801"/>
    </source>
</evidence>
<dbReference type="GO" id="GO:0004222">
    <property type="term" value="F:metalloendopeptidase activity"/>
    <property type="evidence" value="ECO:0007669"/>
    <property type="project" value="InterPro"/>
</dbReference>
<evidence type="ECO:0000313" key="15">
    <source>
        <dbReference type="Proteomes" id="UP001156666"/>
    </source>
</evidence>
<feature type="transmembrane region" description="Helical" evidence="11">
    <location>
        <begin position="7"/>
        <end position="27"/>
    </location>
</feature>
<protein>
    <recommendedName>
        <fullName evidence="11">Zinc metalloprotease</fullName>
        <ecNumber evidence="11">3.4.24.-</ecNumber>
    </recommendedName>
</protein>
<reference evidence="14" key="1">
    <citation type="journal article" date="2014" name="Int. J. Syst. Evol. Microbiol.">
        <title>Complete genome sequence of Corynebacterium casei LMG S-19264T (=DSM 44701T), isolated from a smear-ripened cheese.</title>
        <authorList>
            <consortium name="US DOE Joint Genome Institute (JGI-PGF)"/>
            <person name="Walter F."/>
            <person name="Albersmeier A."/>
            <person name="Kalinowski J."/>
            <person name="Ruckert C."/>
        </authorList>
    </citation>
    <scope>NUCLEOTIDE SEQUENCE</scope>
    <source>
        <strain evidence="14">NBRC 108769</strain>
    </source>
</reference>
<dbReference type="InterPro" id="IPR036034">
    <property type="entry name" value="PDZ_sf"/>
</dbReference>
<comment type="similarity">
    <text evidence="3 11">Belongs to the peptidase M50B family.</text>
</comment>
<proteinExistence type="inferred from homology"/>
<comment type="cofactor">
    <cofactor evidence="1 11">
        <name>Zn(2+)</name>
        <dbReference type="ChEBI" id="CHEBI:29105"/>
    </cofactor>
</comment>
<keyword evidence="6 11" id="KW-0378">Hydrolase</keyword>
<evidence type="ECO:0000259" key="12">
    <source>
        <dbReference type="Pfam" id="PF02163"/>
    </source>
</evidence>
<evidence type="ECO:0000256" key="4">
    <source>
        <dbReference type="ARBA" id="ARBA00022670"/>
    </source>
</evidence>
<keyword evidence="7 11" id="KW-0862">Zinc</keyword>
<dbReference type="EMBL" id="BSOH01000010">
    <property type="protein sequence ID" value="GLR17275.1"/>
    <property type="molecule type" value="Genomic_DNA"/>
</dbReference>
<dbReference type="SUPFAM" id="SSF50156">
    <property type="entry name" value="PDZ domain-like"/>
    <property type="match status" value="2"/>
</dbReference>
<dbReference type="Pfam" id="PF17820">
    <property type="entry name" value="PDZ_6"/>
    <property type="match status" value="1"/>
</dbReference>
<keyword evidence="8 11" id="KW-1133">Transmembrane helix</keyword>
<evidence type="ECO:0000256" key="11">
    <source>
        <dbReference type="RuleBase" id="RU362031"/>
    </source>
</evidence>
<sequence>MDILIKALQLILSLSILVVLHELGHFLPAKWFKTKVEKFYLFFNPGFSLFKKQIGETEYGIGWLPLGGYVKIAGMIDESMDKEFLDAEPEPWEFRSKPAWQRLIIMLGGVTVNIILGYFIFTMIAWTWGSSYVPASEIKDGIYVDSLGYEMGLRTGDKILQIGDAKFEKFNPSLLIRGVIIDDARSIDVIRDGSEINIPIDEKYVHILTGEGKDQFLFGARTPFEIGLVAPESAAEKAGLKVDDKIIEYNGNKVDFYDQLALKAREFKNKSIDIKYERDGQVNSTVLELDETGKMGLLPQSLNRYFKIEKETYGFVESISIGVKRANGFVKDQINAFGKIFRGKIKAKDSLGSFLSIGNMFPSAWDWQVFWSMTAMLSMILGILNLLPIPGLDGGHVVFLIWEVVTGKKVSDKVVEYATMVGFVLLIILMVFALGNDIRRFWPF</sequence>
<evidence type="ECO:0000259" key="13">
    <source>
        <dbReference type="Pfam" id="PF17820"/>
    </source>
</evidence>
<dbReference type="InterPro" id="IPR004387">
    <property type="entry name" value="Pept_M50_Zn"/>
</dbReference>
<dbReference type="RefSeq" id="WP_235293849.1">
    <property type="nucleotide sequence ID" value="NZ_BSOH01000010.1"/>
</dbReference>
<gene>
    <name evidence="14" type="ORF">GCM10007940_18900</name>
</gene>
<evidence type="ECO:0000313" key="14">
    <source>
        <dbReference type="EMBL" id="GLR17275.1"/>
    </source>
</evidence>
<dbReference type="GO" id="GO:0046872">
    <property type="term" value="F:metal ion binding"/>
    <property type="evidence" value="ECO:0007669"/>
    <property type="project" value="UniProtKB-KW"/>
</dbReference>
<accession>A0AA37SP01</accession>
<dbReference type="PANTHER" id="PTHR42837">
    <property type="entry name" value="REGULATOR OF SIGMA-E PROTEASE RSEP"/>
    <property type="match status" value="1"/>
</dbReference>
<feature type="domain" description="Peptidase M50" evidence="12">
    <location>
        <begin position="10"/>
        <end position="429"/>
    </location>
</feature>
<dbReference type="GO" id="GO:0006508">
    <property type="term" value="P:proteolysis"/>
    <property type="evidence" value="ECO:0007669"/>
    <property type="project" value="UniProtKB-KW"/>
</dbReference>
<comment type="subcellular location">
    <subcellularLocation>
        <location evidence="2">Membrane</location>
        <topology evidence="2">Multi-pass membrane protein</topology>
    </subcellularLocation>
</comment>
<feature type="transmembrane region" description="Helical" evidence="11">
    <location>
        <begin position="417"/>
        <end position="435"/>
    </location>
</feature>
<dbReference type="Gene3D" id="2.30.42.10">
    <property type="match status" value="1"/>
</dbReference>
<dbReference type="Pfam" id="PF02163">
    <property type="entry name" value="Peptidase_M50"/>
    <property type="match status" value="1"/>
</dbReference>
<keyword evidence="15" id="KW-1185">Reference proteome</keyword>
<dbReference type="AlphaFoldDB" id="A0AA37SP01"/>
<dbReference type="NCBIfam" id="TIGR00054">
    <property type="entry name" value="RIP metalloprotease RseP"/>
    <property type="match status" value="1"/>
</dbReference>
<dbReference type="InterPro" id="IPR041489">
    <property type="entry name" value="PDZ_6"/>
</dbReference>
<dbReference type="GO" id="GO:0016020">
    <property type="term" value="C:membrane"/>
    <property type="evidence" value="ECO:0007669"/>
    <property type="project" value="UniProtKB-SubCell"/>
</dbReference>
<name>A0AA37SP01_9BACT</name>
<keyword evidence="10 11" id="KW-0472">Membrane</keyword>
<evidence type="ECO:0000256" key="7">
    <source>
        <dbReference type="ARBA" id="ARBA00022833"/>
    </source>
</evidence>
<keyword evidence="9 11" id="KW-0482">Metalloprotease</keyword>
<dbReference type="PANTHER" id="PTHR42837:SF2">
    <property type="entry name" value="MEMBRANE METALLOPROTEASE ARASP2, CHLOROPLASTIC-RELATED"/>
    <property type="match status" value="1"/>
</dbReference>
<reference evidence="14" key="2">
    <citation type="submission" date="2023-01" db="EMBL/GenBank/DDBJ databases">
        <title>Draft genome sequence of Portibacter lacus strain NBRC 108769.</title>
        <authorList>
            <person name="Sun Q."/>
            <person name="Mori K."/>
        </authorList>
    </citation>
    <scope>NUCLEOTIDE SEQUENCE</scope>
    <source>
        <strain evidence="14">NBRC 108769</strain>
    </source>
</reference>